<dbReference type="RefSeq" id="WP_146364791.1">
    <property type="nucleotide sequence ID" value="NZ_CP042261.1"/>
</dbReference>
<dbReference type="InterPro" id="IPR036388">
    <property type="entry name" value="WH-like_DNA-bd_sf"/>
</dbReference>
<evidence type="ECO:0000313" key="2">
    <source>
        <dbReference type="Proteomes" id="UP000318483"/>
    </source>
</evidence>
<proteinExistence type="predicted"/>
<dbReference type="InterPro" id="IPR036390">
    <property type="entry name" value="WH_DNA-bd_sf"/>
</dbReference>
<dbReference type="OrthoDB" id="9800506at2"/>
<accession>A0A5B8IT36</accession>
<protein>
    <submittedName>
        <fullName evidence="1">Rrf2 family transcriptional regulator</fullName>
    </submittedName>
</protein>
<dbReference type="PANTHER" id="PTHR33221:SF15">
    <property type="entry name" value="HTH-TYPE TRANSCRIPTIONAL REGULATOR YWGB-RELATED"/>
    <property type="match status" value="1"/>
</dbReference>
<evidence type="ECO:0000313" key="1">
    <source>
        <dbReference type="EMBL" id="QDY69412.1"/>
    </source>
</evidence>
<dbReference type="GO" id="GO:0003700">
    <property type="term" value="F:DNA-binding transcription factor activity"/>
    <property type="evidence" value="ECO:0007669"/>
    <property type="project" value="TreeGrafter"/>
</dbReference>
<dbReference type="EMBL" id="CP042261">
    <property type="protein sequence ID" value="QDY69412.1"/>
    <property type="molecule type" value="Genomic_DNA"/>
</dbReference>
<sequence length="139" mass="15082">MTSDLRLPRVLHALIHLSLRERVMSSAEIATMLSINAVVVRRMLAGLRETGLIEATKGRSGGWRVVRSLDSISVADVFEALDRPGWSAPSESRDHPGCPVEGAVNSTLTDIEAEAARQVLARYESLSLGDIARMATDTK</sequence>
<dbReference type="AlphaFoldDB" id="A0A5B8IT36"/>
<dbReference type="PANTHER" id="PTHR33221">
    <property type="entry name" value="WINGED HELIX-TURN-HELIX TRANSCRIPTIONAL REGULATOR, RRF2 FAMILY"/>
    <property type="match status" value="1"/>
</dbReference>
<name>A0A5B8IT36_9RHOB</name>
<reference evidence="1 2" key="1">
    <citation type="submission" date="2019-07" db="EMBL/GenBank/DDBJ databases">
        <title>Litoreibacter alkalisoli sp. nov., isolated from saline-alkaline soil.</title>
        <authorList>
            <person name="Wang S."/>
            <person name="Xu L."/>
            <person name="Xing Y.-T."/>
            <person name="Sun J.-Q."/>
        </authorList>
    </citation>
    <scope>NUCLEOTIDE SEQUENCE [LARGE SCALE GENOMIC DNA]</scope>
    <source>
        <strain evidence="1 2">LN3S51</strain>
    </source>
</reference>
<gene>
    <name evidence="1" type="ORF">FPZ52_07095</name>
</gene>
<dbReference type="InterPro" id="IPR000944">
    <property type="entry name" value="Tscrpt_reg_Rrf2"/>
</dbReference>
<dbReference type="PROSITE" id="PS51197">
    <property type="entry name" value="HTH_RRF2_2"/>
    <property type="match status" value="1"/>
</dbReference>
<keyword evidence="2" id="KW-1185">Reference proteome</keyword>
<dbReference type="KEGG" id="lit:FPZ52_07095"/>
<dbReference type="Pfam" id="PF02082">
    <property type="entry name" value="Rrf2"/>
    <property type="match status" value="1"/>
</dbReference>
<dbReference type="Gene3D" id="1.10.10.10">
    <property type="entry name" value="Winged helix-like DNA-binding domain superfamily/Winged helix DNA-binding domain"/>
    <property type="match status" value="1"/>
</dbReference>
<dbReference type="SUPFAM" id="SSF46785">
    <property type="entry name" value="Winged helix' DNA-binding domain"/>
    <property type="match status" value="1"/>
</dbReference>
<dbReference type="GO" id="GO:0005829">
    <property type="term" value="C:cytosol"/>
    <property type="evidence" value="ECO:0007669"/>
    <property type="project" value="TreeGrafter"/>
</dbReference>
<dbReference type="Proteomes" id="UP000318483">
    <property type="component" value="Chromosome"/>
</dbReference>
<organism evidence="1 2">
    <name type="scientific">Qingshengfaniella alkalisoli</name>
    <dbReference type="NCBI Taxonomy" id="2599296"/>
    <lineage>
        <taxon>Bacteria</taxon>
        <taxon>Pseudomonadati</taxon>
        <taxon>Pseudomonadota</taxon>
        <taxon>Alphaproteobacteria</taxon>
        <taxon>Rhodobacterales</taxon>
        <taxon>Paracoccaceae</taxon>
        <taxon>Qingshengfaniella</taxon>
    </lineage>
</organism>